<proteinExistence type="predicted"/>
<feature type="compositionally biased region" description="Basic and acidic residues" evidence="2">
    <location>
        <begin position="281"/>
        <end position="290"/>
    </location>
</feature>
<dbReference type="PROSITE" id="PS01186">
    <property type="entry name" value="EGF_2"/>
    <property type="match status" value="1"/>
</dbReference>
<feature type="compositionally biased region" description="Polar residues" evidence="2">
    <location>
        <begin position="143"/>
        <end position="162"/>
    </location>
</feature>
<dbReference type="PROSITE" id="PS00022">
    <property type="entry name" value="EGF_1"/>
    <property type="match status" value="1"/>
</dbReference>
<evidence type="ECO:0000256" key="2">
    <source>
        <dbReference type="SAM" id="MobiDB-lite"/>
    </source>
</evidence>
<evidence type="ECO:0000313" key="6">
    <source>
        <dbReference type="Proteomes" id="UP000800097"/>
    </source>
</evidence>
<feature type="compositionally biased region" description="Polar residues" evidence="2">
    <location>
        <begin position="1"/>
        <end position="17"/>
    </location>
</feature>
<feature type="compositionally biased region" description="Basic and acidic residues" evidence="2">
    <location>
        <begin position="70"/>
        <end position="83"/>
    </location>
</feature>
<keyword evidence="3" id="KW-0812">Transmembrane</keyword>
<feature type="compositionally biased region" description="Polar residues" evidence="2">
    <location>
        <begin position="358"/>
        <end position="367"/>
    </location>
</feature>
<reference evidence="5" key="1">
    <citation type="journal article" date="2020" name="Stud. Mycol.">
        <title>101 Dothideomycetes genomes: a test case for predicting lifestyles and emergence of pathogens.</title>
        <authorList>
            <person name="Haridas S."/>
            <person name="Albert R."/>
            <person name="Binder M."/>
            <person name="Bloem J."/>
            <person name="Labutti K."/>
            <person name="Salamov A."/>
            <person name="Andreopoulos B."/>
            <person name="Baker S."/>
            <person name="Barry K."/>
            <person name="Bills G."/>
            <person name="Bluhm B."/>
            <person name="Cannon C."/>
            <person name="Castanera R."/>
            <person name="Culley D."/>
            <person name="Daum C."/>
            <person name="Ezra D."/>
            <person name="Gonzalez J."/>
            <person name="Henrissat B."/>
            <person name="Kuo A."/>
            <person name="Liang C."/>
            <person name="Lipzen A."/>
            <person name="Lutzoni F."/>
            <person name="Magnuson J."/>
            <person name="Mondo S."/>
            <person name="Nolan M."/>
            <person name="Ohm R."/>
            <person name="Pangilinan J."/>
            <person name="Park H.-J."/>
            <person name="Ramirez L."/>
            <person name="Alfaro M."/>
            <person name="Sun H."/>
            <person name="Tritt A."/>
            <person name="Yoshinaga Y."/>
            <person name="Zwiers L.-H."/>
            <person name="Turgeon B."/>
            <person name="Goodwin S."/>
            <person name="Spatafora J."/>
            <person name="Crous P."/>
            <person name="Grigoriev I."/>
        </authorList>
    </citation>
    <scope>NUCLEOTIDE SEQUENCE</scope>
    <source>
        <strain evidence="5">CBS 379.55</strain>
    </source>
</reference>
<dbReference type="OrthoDB" id="283575at2759"/>
<feature type="compositionally biased region" description="Low complexity" evidence="2">
    <location>
        <begin position="163"/>
        <end position="180"/>
    </location>
</feature>
<keyword evidence="3" id="KW-0472">Membrane</keyword>
<feature type="transmembrane region" description="Helical" evidence="3">
    <location>
        <begin position="530"/>
        <end position="557"/>
    </location>
</feature>
<feature type="region of interest" description="Disordered" evidence="2">
    <location>
        <begin position="353"/>
        <end position="409"/>
    </location>
</feature>
<sequence>MSYDSRQASGPYGTSNEMGGETKKGSVRAARGKLQATNPQGQVPDRPRIAGLPQRPDQLVSQPSPPRPQATERRELVPEDDRSAGSPSPQWPLPTKKTPTTSVAPEARNMPRPPNRGPPPRRPPRPVSDDFAEETDPPDVYRSSYQSENFLSPTSAAPSSRPLTTSSVASEASSLGSIPDFPVPIPPMPAVQPLPRRLPTLGPPPSARRGPPSYYTQSSFVSPIAEESETRSNTIRSHRGSFASSAVIPINDDQYYREDDDDGVRSEDDETVTSEFGRNSRASDHDEKSELVQPTLVRQASLGRRTKPSLMTIKSVESFGEKRNPSVKKNPGVDEDNLSKIGNTVLAARDGLAGRAAQGSQGPSLGNSSILLDPSSSSEESLDGFVTSMHPMQPGDKQTSFGDRVGKRRPPRIDVDAVRDAEARGSLTSLPELIKRATRLAANLDRGKTASRLGLEFWEAGAPEKRTRQSGTLSDMLAAFPPPGEATPTGNRTPNNQRWPGDKDGGYGRTSSVSSGEKPTRRRRCCGLPMWTFVTLLIVLLFLVAAAVIIPIVLIVVPNMKEAQAQSQTPNAGNRASNLPNLPAPTSSAPKNQCDGIITCRNGGVAILNADRSCNCVCINGFTGRACENEGDAACTTTNVSGAANNATLGSGIPRLFESAQKNFSIPLDPPTLLSIFSDLGLSCNTENALITFNGLAARSVLNVETTLEPSKSLPLLNAPHGAQDIGQLGRRQAVGEPGQVRPNTVQTGAPAPSPSPSTSSVPIRSISRNTTAIDFARIGVLLLLQETRELEQAANAQVKIQEFLSDASTGDARSTTVDLGQFRMDLLELSVDFRNGTTIQGRPAIPKA</sequence>
<keyword evidence="3" id="KW-1133">Transmembrane helix</keyword>
<dbReference type="Proteomes" id="UP000800097">
    <property type="component" value="Unassembled WGS sequence"/>
</dbReference>
<evidence type="ECO:0000313" key="5">
    <source>
        <dbReference type="EMBL" id="KAF2275035.1"/>
    </source>
</evidence>
<feature type="region of interest" description="Disordered" evidence="2">
    <location>
        <begin position="736"/>
        <end position="765"/>
    </location>
</feature>
<evidence type="ECO:0000256" key="1">
    <source>
        <dbReference type="PROSITE-ProRule" id="PRU00076"/>
    </source>
</evidence>
<dbReference type="PROSITE" id="PS50026">
    <property type="entry name" value="EGF_3"/>
    <property type="match status" value="1"/>
</dbReference>
<feature type="compositionally biased region" description="Low complexity" evidence="2">
    <location>
        <begin position="368"/>
        <end position="379"/>
    </location>
</feature>
<name>A0A6A6JFI0_WESOR</name>
<accession>A0A6A6JFI0</accession>
<feature type="compositionally biased region" description="Polar residues" evidence="2">
    <location>
        <begin position="488"/>
        <end position="498"/>
    </location>
</feature>
<dbReference type="RefSeq" id="XP_033652574.1">
    <property type="nucleotide sequence ID" value="XM_033795753.1"/>
</dbReference>
<organism evidence="5 6">
    <name type="scientific">Westerdykella ornata</name>
    <dbReference type="NCBI Taxonomy" id="318751"/>
    <lineage>
        <taxon>Eukaryota</taxon>
        <taxon>Fungi</taxon>
        <taxon>Dikarya</taxon>
        <taxon>Ascomycota</taxon>
        <taxon>Pezizomycotina</taxon>
        <taxon>Dothideomycetes</taxon>
        <taxon>Pleosporomycetidae</taxon>
        <taxon>Pleosporales</taxon>
        <taxon>Sporormiaceae</taxon>
        <taxon>Westerdykella</taxon>
    </lineage>
</organism>
<dbReference type="AlphaFoldDB" id="A0A6A6JFI0"/>
<dbReference type="PANTHER" id="PTHR17178:SF0">
    <property type="entry name" value="SERGLYCIN"/>
    <property type="match status" value="1"/>
</dbReference>
<evidence type="ECO:0000259" key="4">
    <source>
        <dbReference type="PROSITE" id="PS50026"/>
    </source>
</evidence>
<feature type="disulfide bond" evidence="1">
    <location>
        <begin position="618"/>
        <end position="627"/>
    </location>
</feature>
<keyword evidence="1" id="KW-0245">EGF-like domain</keyword>
<keyword evidence="1" id="KW-1015">Disulfide bond</keyword>
<gene>
    <name evidence="5" type="ORF">EI97DRAFT_380328</name>
</gene>
<feature type="compositionally biased region" description="Acidic residues" evidence="2">
    <location>
        <begin position="258"/>
        <end position="272"/>
    </location>
</feature>
<dbReference type="InterPro" id="IPR000742">
    <property type="entry name" value="EGF"/>
</dbReference>
<feature type="domain" description="EGF-like" evidence="4">
    <location>
        <begin position="590"/>
        <end position="628"/>
    </location>
</feature>
<feature type="region of interest" description="Disordered" evidence="2">
    <location>
        <begin position="1"/>
        <end position="338"/>
    </location>
</feature>
<dbReference type="PANTHER" id="PTHR17178">
    <property type="entry name" value="SECRETORY GRANULE PROTEOGLYCAN CORE PROTEIN"/>
    <property type="match status" value="1"/>
</dbReference>
<dbReference type="EMBL" id="ML986499">
    <property type="protein sequence ID" value="KAF2275035.1"/>
    <property type="molecule type" value="Genomic_DNA"/>
</dbReference>
<protein>
    <recommendedName>
        <fullName evidence="4">EGF-like domain-containing protein</fullName>
    </recommendedName>
</protein>
<comment type="caution">
    <text evidence="1">Lacks conserved residue(s) required for the propagation of feature annotation.</text>
</comment>
<feature type="compositionally biased region" description="Pro residues" evidence="2">
    <location>
        <begin position="111"/>
        <end position="121"/>
    </location>
</feature>
<feature type="region of interest" description="Disordered" evidence="2">
    <location>
        <begin position="567"/>
        <end position="588"/>
    </location>
</feature>
<feature type="region of interest" description="Disordered" evidence="2">
    <location>
        <begin position="479"/>
        <end position="521"/>
    </location>
</feature>
<feature type="compositionally biased region" description="Pro residues" evidence="2">
    <location>
        <begin position="181"/>
        <end position="192"/>
    </location>
</feature>
<keyword evidence="6" id="KW-1185">Reference proteome</keyword>
<dbReference type="GeneID" id="54548928"/>
<dbReference type="CDD" id="cd00054">
    <property type="entry name" value="EGF_CA"/>
    <property type="match status" value="1"/>
</dbReference>
<evidence type="ECO:0000256" key="3">
    <source>
        <dbReference type="SAM" id="Phobius"/>
    </source>
</evidence>